<sequence>MLEANEFKSGFEKDKLDSQYEINRILDSVDYSFDSLANTSEPKILVLGTGPFFPEAHLLSQWAEVNKKNIVVDCVDREDIDQTYLDLIVNLRNSEYFKMNLFKSNFEEYKYDKEYNLILMLRISDLSSIDDEVFNKVTKSLQSDSYFIMSGGLTKSFNGFSLNASGINLEKKHELLYSPRDVFKGYPGVNTALKFKKY</sequence>
<name>A0A1F4UK00_9BACT</name>
<gene>
    <name evidence="1" type="ORF">A2400_02895</name>
</gene>
<organism evidence="1 2">
    <name type="scientific">candidate division WS6 bacterium RIFOXYB1_FULL_33_14</name>
    <dbReference type="NCBI Taxonomy" id="1817896"/>
    <lineage>
        <taxon>Bacteria</taxon>
        <taxon>Candidatus Dojkabacteria</taxon>
    </lineage>
</organism>
<dbReference type="Proteomes" id="UP000177434">
    <property type="component" value="Unassembled WGS sequence"/>
</dbReference>
<proteinExistence type="predicted"/>
<dbReference type="AlphaFoldDB" id="A0A1F4UK00"/>
<evidence type="ECO:0000313" key="2">
    <source>
        <dbReference type="Proteomes" id="UP000177434"/>
    </source>
</evidence>
<comment type="caution">
    <text evidence="1">The sequence shown here is derived from an EMBL/GenBank/DDBJ whole genome shotgun (WGS) entry which is preliminary data.</text>
</comment>
<evidence type="ECO:0008006" key="3">
    <source>
        <dbReference type="Google" id="ProtNLM"/>
    </source>
</evidence>
<protein>
    <recommendedName>
        <fullName evidence="3">PABS domain-containing protein</fullName>
    </recommendedName>
</protein>
<dbReference type="EMBL" id="MEUN01000017">
    <property type="protein sequence ID" value="OGC45192.1"/>
    <property type="molecule type" value="Genomic_DNA"/>
</dbReference>
<evidence type="ECO:0000313" key="1">
    <source>
        <dbReference type="EMBL" id="OGC45192.1"/>
    </source>
</evidence>
<accession>A0A1F4UK00</accession>
<reference evidence="1 2" key="1">
    <citation type="journal article" date="2016" name="Nat. Commun.">
        <title>Thousands of microbial genomes shed light on interconnected biogeochemical processes in an aquifer system.</title>
        <authorList>
            <person name="Anantharaman K."/>
            <person name="Brown C.T."/>
            <person name="Hug L.A."/>
            <person name="Sharon I."/>
            <person name="Castelle C.J."/>
            <person name="Probst A.J."/>
            <person name="Thomas B.C."/>
            <person name="Singh A."/>
            <person name="Wilkins M.J."/>
            <person name="Karaoz U."/>
            <person name="Brodie E.L."/>
            <person name="Williams K.H."/>
            <person name="Hubbard S.S."/>
            <person name="Banfield J.F."/>
        </authorList>
    </citation>
    <scope>NUCLEOTIDE SEQUENCE [LARGE SCALE GENOMIC DNA]</scope>
</reference>